<comment type="similarity">
    <text evidence="1">Belongs to the thioesterase family.</text>
</comment>
<dbReference type="SUPFAM" id="SSF53474">
    <property type="entry name" value="alpha/beta-Hydrolases"/>
    <property type="match status" value="1"/>
</dbReference>
<sequence length="373" mass="39626">MHRCVLFPDTSGGGSGGRIPPVRPIRPGRRFPSPPVCARGRGAFESPESPLDSRCDLLHDPFVERHGGWLTALLSSFIGRGGIGTPPISGPCGSGRISSDGTLTGLGRSVGSPRTILVPDRSRHSSNFLHGAESPMLPATPLLCLPFAGAGASFYLPWRSFGVEGVDVRPLQLPGRERLVDQDPYTNVQDAADGLLAAALEAADGGPVAVFGHSLGGILAYELAHRIADHGGAELVHLFVSGSQGPWNGRTERATGLDDDAFLARVQEFAGYTHPAFEIPEMRELLLPTLRADVEMHEGYVPTSDRKLAAPITSIRGVDDHLVSADAADHWRDATTGAFTAVDVPGDHMYLDADGKSLLELIASRLRSARTES</sequence>
<gene>
    <name evidence="5" type="ORF">ACFW6T_34235</name>
</gene>
<evidence type="ECO:0000256" key="2">
    <source>
        <dbReference type="ARBA" id="ARBA00022801"/>
    </source>
</evidence>
<accession>A0ABW6GWT9</accession>
<protein>
    <submittedName>
        <fullName evidence="5">Thioesterase II family protein</fullName>
    </submittedName>
</protein>
<dbReference type="PANTHER" id="PTHR11487">
    <property type="entry name" value="THIOESTERASE"/>
    <property type="match status" value="1"/>
</dbReference>
<dbReference type="InterPro" id="IPR020802">
    <property type="entry name" value="TesA-like"/>
</dbReference>
<name>A0ABW6GWT9_9ACTN</name>
<feature type="domain" description="Thioesterase TesA-like" evidence="4">
    <location>
        <begin position="143"/>
        <end position="366"/>
    </location>
</feature>
<dbReference type="RefSeq" id="WP_380327641.1">
    <property type="nucleotide sequence ID" value="NZ_JBHYPW010000041.1"/>
</dbReference>
<dbReference type="Gene3D" id="3.40.50.1820">
    <property type="entry name" value="alpha/beta hydrolase"/>
    <property type="match status" value="1"/>
</dbReference>
<keyword evidence="2" id="KW-0378">Hydrolase</keyword>
<evidence type="ECO:0000313" key="6">
    <source>
        <dbReference type="Proteomes" id="UP001599542"/>
    </source>
</evidence>
<dbReference type="InterPro" id="IPR012223">
    <property type="entry name" value="TEII"/>
</dbReference>
<dbReference type="PANTHER" id="PTHR11487:SF0">
    <property type="entry name" value="S-ACYL FATTY ACID SYNTHASE THIOESTERASE, MEDIUM CHAIN"/>
    <property type="match status" value="1"/>
</dbReference>
<evidence type="ECO:0000256" key="3">
    <source>
        <dbReference type="SAM" id="MobiDB-lite"/>
    </source>
</evidence>
<evidence type="ECO:0000259" key="4">
    <source>
        <dbReference type="SMART" id="SM00824"/>
    </source>
</evidence>
<dbReference type="EMBL" id="JBHYPX010000119">
    <property type="protein sequence ID" value="MFE1357034.1"/>
    <property type="molecule type" value="Genomic_DNA"/>
</dbReference>
<dbReference type="InterPro" id="IPR001031">
    <property type="entry name" value="Thioesterase"/>
</dbReference>
<dbReference type="Pfam" id="PF00975">
    <property type="entry name" value="Thioesterase"/>
    <property type="match status" value="1"/>
</dbReference>
<proteinExistence type="inferred from homology"/>
<dbReference type="SMART" id="SM00824">
    <property type="entry name" value="PKS_TE"/>
    <property type="match status" value="1"/>
</dbReference>
<dbReference type="InterPro" id="IPR029058">
    <property type="entry name" value="AB_hydrolase_fold"/>
</dbReference>
<organism evidence="5 6">
    <name type="scientific">Kitasatospora phosalacinea</name>
    <dbReference type="NCBI Taxonomy" id="2065"/>
    <lineage>
        <taxon>Bacteria</taxon>
        <taxon>Bacillati</taxon>
        <taxon>Actinomycetota</taxon>
        <taxon>Actinomycetes</taxon>
        <taxon>Kitasatosporales</taxon>
        <taxon>Streptomycetaceae</taxon>
        <taxon>Kitasatospora</taxon>
    </lineage>
</organism>
<reference evidence="5 6" key="1">
    <citation type="submission" date="2024-09" db="EMBL/GenBank/DDBJ databases">
        <title>The Natural Products Discovery Center: Release of the First 8490 Sequenced Strains for Exploring Actinobacteria Biosynthetic Diversity.</title>
        <authorList>
            <person name="Kalkreuter E."/>
            <person name="Kautsar S.A."/>
            <person name="Yang D."/>
            <person name="Bader C.D."/>
            <person name="Teijaro C.N."/>
            <person name="Fluegel L."/>
            <person name="Davis C.M."/>
            <person name="Simpson J.R."/>
            <person name="Lauterbach L."/>
            <person name="Steele A.D."/>
            <person name="Gui C."/>
            <person name="Meng S."/>
            <person name="Li G."/>
            <person name="Viehrig K."/>
            <person name="Ye F."/>
            <person name="Su P."/>
            <person name="Kiefer A.F."/>
            <person name="Nichols A."/>
            <person name="Cepeda A.J."/>
            <person name="Yan W."/>
            <person name="Fan B."/>
            <person name="Jiang Y."/>
            <person name="Adhikari A."/>
            <person name="Zheng C.-J."/>
            <person name="Schuster L."/>
            <person name="Cowan T.M."/>
            <person name="Smanski M.J."/>
            <person name="Chevrette M.G."/>
            <person name="De Carvalho L.P.S."/>
            <person name="Shen B."/>
        </authorList>
    </citation>
    <scope>NUCLEOTIDE SEQUENCE [LARGE SCALE GENOMIC DNA]</scope>
    <source>
        <strain evidence="5 6">NPDC058753</strain>
    </source>
</reference>
<evidence type="ECO:0000256" key="1">
    <source>
        <dbReference type="ARBA" id="ARBA00007169"/>
    </source>
</evidence>
<keyword evidence="6" id="KW-1185">Reference proteome</keyword>
<dbReference type="Proteomes" id="UP001599542">
    <property type="component" value="Unassembled WGS sequence"/>
</dbReference>
<evidence type="ECO:0000313" key="5">
    <source>
        <dbReference type="EMBL" id="MFE1357034.1"/>
    </source>
</evidence>
<comment type="caution">
    <text evidence="5">The sequence shown here is derived from an EMBL/GenBank/DDBJ whole genome shotgun (WGS) entry which is preliminary data.</text>
</comment>
<feature type="region of interest" description="Disordered" evidence="3">
    <location>
        <begin position="1"/>
        <end position="50"/>
    </location>
</feature>